<dbReference type="KEGG" id="vpi:BW732_05490"/>
<dbReference type="Pfam" id="PF21426">
    <property type="entry name" value="GBS104-like_Ig"/>
    <property type="match status" value="1"/>
</dbReference>
<evidence type="ECO:0000313" key="1">
    <source>
        <dbReference type="EMBL" id="AQP53744.1"/>
    </source>
</evidence>
<dbReference type="InterPro" id="IPR041033">
    <property type="entry name" value="SpaA_PFL_dom_1"/>
</dbReference>
<keyword evidence="2" id="KW-1185">Reference proteome</keyword>
<dbReference type="Pfam" id="PF00092">
    <property type="entry name" value="VWA"/>
    <property type="match status" value="1"/>
</dbReference>
<dbReference type="Pfam" id="PF17802">
    <property type="entry name" value="SpaA"/>
    <property type="match status" value="3"/>
</dbReference>
<dbReference type="Gene3D" id="2.60.40.10">
    <property type="entry name" value="Immunoglobulins"/>
    <property type="match status" value="3"/>
</dbReference>
<dbReference type="Gene3D" id="3.40.50.410">
    <property type="entry name" value="von Willebrand factor, type A domain"/>
    <property type="match status" value="1"/>
</dbReference>
<dbReference type="STRING" id="633807.BW732_05490"/>
<dbReference type="InterPro" id="IPR008454">
    <property type="entry name" value="Collagen-bd_Cna-like_B-typ_dom"/>
</dbReference>
<protein>
    <submittedName>
        <fullName evidence="1">Uncharacterized protein</fullName>
    </submittedName>
</protein>
<evidence type="ECO:0000313" key="2">
    <source>
        <dbReference type="Proteomes" id="UP000188246"/>
    </source>
</evidence>
<dbReference type="Gene3D" id="2.60.40.2110">
    <property type="match status" value="1"/>
</dbReference>
<dbReference type="InterPro" id="IPR013783">
    <property type="entry name" value="Ig-like_fold"/>
</dbReference>
<name>A0A1Q2D5Z2_9ENTE</name>
<dbReference type="Proteomes" id="UP000188246">
    <property type="component" value="Chromosome"/>
</dbReference>
<dbReference type="CDD" id="cd00198">
    <property type="entry name" value="vWFA"/>
    <property type="match status" value="1"/>
</dbReference>
<dbReference type="SUPFAM" id="SSF53300">
    <property type="entry name" value="vWA-like"/>
    <property type="match status" value="1"/>
</dbReference>
<dbReference type="Pfam" id="PF05738">
    <property type="entry name" value="Cna_B"/>
    <property type="match status" value="1"/>
</dbReference>
<dbReference type="RefSeq" id="WP_077275827.1">
    <property type="nucleotide sequence ID" value="NZ_CP019609.1"/>
</dbReference>
<dbReference type="InterPro" id="IPR049319">
    <property type="entry name" value="GBS104-like_Ig"/>
</dbReference>
<sequence>MNFVKKIFKLMLLSVLILITSLAYFSPLFYSAEVEFRPSYTENDHGKIPKETLINDNQPNVKNYAGYKNGTIDATDGYIQYGNNPDRPDYEIQKLAKEVSPGLFDITLKVKGQTREKVKPIDIVLVVDMSGSMETNNKAGQIRTGVANFLDAIVNSGLGDYVNIGLVGFSDPNNRTTIPIRSVKNNQAHINDSLAPVFYGNTFIQDGLRRGAEMLESDMNKNHQKMMILLTDGLPTHSYHVEEAVLDEENIPVFSGNYLNDGEGMAEYKPMQLIYASAINYNLIDVSTRIDTPYFLEKRGFASLEDVNYYDRLKPFNLTDDHGNYYYQANQEKVTNTWVATLGEARLIQSKGITIKALGIDVRQSANSKMFANQETYGGNHARLQRLTTKNDQGKYEYQVTPKPKKIDDSIFSPDGSSDLEQAEKINLQFTDSISAYLLEQTEDVLTQFNTVAGGTITDPLGEQYLYDESSPPKVTGKNIADSQLPIATKTNNQVTVNQMNLGKDQEVSVTYRVRLKTETSQPDYWYPMNGKTTFAPTKDAVEQPVDFGVPSGKLAKEQFVTLKITKKWDEFNQFAKRPKHIELTIGRNNSKLGQTELTGKPEDDTWEQNIEFVTTSDGKKNYFPKFDNQGQKLAYQVLKETPVDGYEEGSITNHQDNSFTITNRQIYKPLHLTINKVASYDTTKQLNGAEFEVSGGDLTKVVKLQEIDGQYTNTELQLSKNQTYVLKEIKAPDNYKKSGPWDISVDSTGTITIKDQSGQQLASQINQQTVTVTIPNDYALDTHLVVKKFQHGAPVLTRPKGFEFHVRRYQDKWQTEDTQFQLQKVLGNEDTITNDFAKVMLVPGYYDVQETKASLGYHLDSTPIRFQVTEDGRFLTENSQDITTTKRPTEDGFYRLEKVPTRLLLAKYNDVLPTNLTLFKQDARTKKPIKGVTFSLGQKLNGSNVEPKATGTTNDLGQIVFDTSSYSLQANTTYYLKEITTPDEYRQLPGYFRLIIKNKINSDKSVDVDTLETVVTYVSPNGDETTYNFEMVPGESINQTAITITNDEKGVLPMTGGNSFGLLIGGGSFLLISVGGYLLYVYRREWQVNG</sequence>
<dbReference type="AlphaFoldDB" id="A0A1Q2D5Z2"/>
<proteinExistence type="predicted"/>
<dbReference type="InterPro" id="IPR002035">
    <property type="entry name" value="VWF_A"/>
</dbReference>
<dbReference type="SMART" id="SM00327">
    <property type="entry name" value="VWA"/>
    <property type="match status" value="1"/>
</dbReference>
<gene>
    <name evidence="1" type="ORF">BW732_05490</name>
</gene>
<reference evidence="1 2" key="1">
    <citation type="journal article" date="2010" name="Int. J. Syst. Evol. Microbiol.">
        <title>Vagococcus penaei sp. nov., isolated from spoilage microbiota of cooked shrimp (Penaeus vannamei).</title>
        <authorList>
            <person name="Jaffres E."/>
            <person name="Prevost H."/>
            <person name="Rossero A."/>
            <person name="Joffraud J.J."/>
            <person name="Dousset X."/>
        </authorList>
    </citation>
    <scope>NUCLEOTIDE SEQUENCE [LARGE SCALE GENOMIC DNA]</scope>
    <source>
        <strain evidence="1 2">CD276</strain>
    </source>
</reference>
<dbReference type="OrthoDB" id="2056845at2"/>
<dbReference type="EMBL" id="CP019609">
    <property type="protein sequence ID" value="AQP53744.1"/>
    <property type="molecule type" value="Genomic_DNA"/>
</dbReference>
<organism evidence="1 2">
    <name type="scientific">Vagococcus penaei</name>
    <dbReference type="NCBI Taxonomy" id="633807"/>
    <lineage>
        <taxon>Bacteria</taxon>
        <taxon>Bacillati</taxon>
        <taxon>Bacillota</taxon>
        <taxon>Bacilli</taxon>
        <taxon>Lactobacillales</taxon>
        <taxon>Enterococcaceae</taxon>
        <taxon>Vagococcus</taxon>
    </lineage>
</organism>
<dbReference type="Gene3D" id="2.60.40.1140">
    <property type="entry name" value="Collagen-binding surface protein Cna, B-type domain"/>
    <property type="match status" value="1"/>
</dbReference>
<dbReference type="PROSITE" id="PS50234">
    <property type="entry name" value="VWFA"/>
    <property type="match status" value="1"/>
</dbReference>
<dbReference type="CDD" id="cd00222">
    <property type="entry name" value="CollagenBindB"/>
    <property type="match status" value="1"/>
</dbReference>
<accession>A0A1Q2D5Z2</accession>
<dbReference type="InterPro" id="IPR036465">
    <property type="entry name" value="vWFA_dom_sf"/>
</dbReference>
<dbReference type="SUPFAM" id="SSF49478">
    <property type="entry name" value="Cna protein B-type domain"/>
    <property type="match status" value="1"/>
</dbReference>